<dbReference type="Pfam" id="PF10406">
    <property type="entry name" value="TAF8_C"/>
    <property type="match status" value="1"/>
</dbReference>
<dbReference type="CDD" id="cd08049">
    <property type="entry name" value="TAF8"/>
    <property type="match status" value="1"/>
</dbReference>
<dbReference type="InterPro" id="IPR019473">
    <property type="entry name" value="TFIID_su8_C"/>
</dbReference>
<evidence type="ECO:0000313" key="9">
    <source>
        <dbReference type="EMBL" id="KAK9818887.1"/>
    </source>
</evidence>
<comment type="subcellular location">
    <subcellularLocation>
        <location evidence="1">Nucleus</location>
    </subcellularLocation>
</comment>
<evidence type="ECO:0000256" key="4">
    <source>
        <dbReference type="ARBA" id="ARBA00023015"/>
    </source>
</evidence>
<evidence type="ECO:0000313" key="10">
    <source>
        <dbReference type="Proteomes" id="UP001438707"/>
    </source>
</evidence>
<feature type="domain" description="Bromodomain associated" evidence="8">
    <location>
        <begin position="3"/>
        <end position="79"/>
    </location>
</feature>
<dbReference type="PANTHER" id="PTHR46338">
    <property type="entry name" value="TRANSCRIPTION INITIATION FACTOR TFIID SUBUNIT 8"/>
    <property type="match status" value="1"/>
</dbReference>
<sequence length="391" mass="41661">MAEGHSRAIARTAVAMLAEGAGFQEVQKSALEAMTDLLLQQLGELGGASHGHANLAGRTDCNINDVLMAFDDLGISTQELQEYAEAGADSPFLHNIAPFPIQKQPKALPSFADKKEEPPAHILPGMPAFPDPHTYKSTPVFEGHDTDARRQKLAATKAKTQAEKALVKLNERMMPPPPTPSQNVPQPTPGRLPTPALAPGNPFLAAPRWEDGTSVPTDWENDLGSAEPISTARPGPLLDQEMLEAAPSTPGEETSQWHAAEAVSGESKPESMRIPGFQLDWAARLRDEAAASVSVLGFEDAYEEADDGPLMEGQATRGRGRRRRGSAKASMARRKLAKKGPQTDLTEAILAAGSNALHLHDKPQGPPAADTLQPPASHGGNQPQQPASEIF</sequence>
<dbReference type="SMART" id="SM00576">
    <property type="entry name" value="BTP"/>
    <property type="match status" value="1"/>
</dbReference>
<dbReference type="Proteomes" id="UP001438707">
    <property type="component" value="Unassembled WGS sequence"/>
</dbReference>
<comment type="similarity">
    <text evidence="2">Belongs to the TAF8 family.</text>
</comment>
<keyword evidence="4" id="KW-0805">Transcription regulation</keyword>
<dbReference type="Pfam" id="PF07524">
    <property type="entry name" value="Bromo_TP"/>
    <property type="match status" value="1"/>
</dbReference>
<reference evidence="9 10" key="1">
    <citation type="journal article" date="2024" name="Nat. Commun.">
        <title>Phylogenomics reveals the evolutionary origins of lichenization in chlorophyte algae.</title>
        <authorList>
            <person name="Puginier C."/>
            <person name="Libourel C."/>
            <person name="Otte J."/>
            <person name="Skaloud P."/>
            <person name="Haon M."/>
            <person name="Grisel S."/>
            <person name="Petersen M."/>
            <person name="Berrin J.G."/>
            <person name="Delaux P.M."/>
            <person name="Dal Grande F."/>
            <person name="Keller J."/>
        </authorList>
    </citation>
    <scope>NUCLEOTIDE SEQUENCE [LARGE SCALE GENOMIC DNA]</scope>
    <source>
        <strain evidence="9 10">SAG 2145</strain>
    </source>
</reference>
<keyword evidence="6" id="KW-0539">Nucleus</keyword>
<evidence type="ECO:0000259" key="8">
    <source>
        <dbReference type="SMART" id="SM00576"/>
    </source>
</evidence>
<gene>
    <name evidence="9" type="ORF">WJX74_007800</name>
</gene>
<evidence type="ECO:0000256" key="1">
    <source>
        <dbReference type="ARBA" id="ARBA00004123"/>
    </source>
</evidence>
<evidence type="ECO:0000256" key="3">
    <source>
        <dbReference type="ARBA" id="ARBA00017307"/>
    </source>
</evidence>
<organism evidence="9 10">
    <name type="scientific">Apatococcus lobatus</name>
    <dbReference type="NCBI Taxonomy" id="904363"/>
    <lineage>
        <taxon>Eukaryota</taxon>
        <taxon>Viridiplantae</taxon>
        <taxon>Chlorophyta</taxon>
        <taxon>core chlorophytes</taxon>
        <taxon>Trebouxiophyceae</taxon>
        <taxon>Chlorellales</taxon>
        <taxon>Chlorellaceae</taxon>
        <taxon>Apatococcus</taxon>
    </lineage>
</organism>
<keyword evidence="5" id="KW-0804">Transcription</keyword>
<dbReference type="AlphaFoldDB" id="A0AAW1QC21"/>
<dbReference type="InterPro" id="IPR006565">
    <property type="entry name" value="BTP"/>
</dbReference>
<dbReference type="GO" id="GO:0046982">
    <property type="term" value="F:protein heterodimerization activity"/>
    <property type="evidence" value="ECO:0007669"/>
    <property type="project" value="InterPro"/>
</dbReference>
<dbReference type="InterPro" id="IPR009072">
    <property type="entry name" value="Histone-fold"/>
</dbReference>
<dbReference type="PANTHER" id="PTHR46338:SF1">
    <property type="entry name" value="TRANSCRIPTION INITIATION FACTOR TFIID SUBUNIT 8"/>
    <property type="match status" value="1"/>
</dbReference>
<feature type="compositionally biased region" description="Polar residues" evidence="7">
    <location>
        <begin position="379"/>
        <end position="391"/>
    </location>
</feature>
<feature type="region of interest" description="Disordered" evidence="7">
    <location>
        <begin position="305"/>
        <end position="391"/>
    </location>
</feature>
<evidence type="ECO:0000256" key="2">
    <source>
        <dbReference type="ARBA" id="ARBA00008767"/>
    </source>
</evidence>
<feature type="compositionally biased region" description="Pro residues" evidence="7">
    <location>
        <begin position="174"/>
        <end position="192"/>
    </location>
</feature>
<proteinExistence type="inferred from homology"/>
<evidence type="ECO:0000256" key="5">
    <source>
        <dbReference type="ARBA" id="ARBA00023163"/>
    </source>
</evidence>
<name>A0AAW1QC21_9CHLO</name>
<feature type="compositionally biased region" description="Basic residues" evidence="7">
    <location>
        <begin position="318"/>
        <end position="338"/>
    </location>
</feature>
<comment type="caution">
    <text evidence="9">The sequence shown here is derived from an EMBL/GenBank/DDBJ whole genome shotgun (WGS) entry which is preliminary data.</text>
</comment>
<accession>A0AAW1QC21</accession>
<feature type="region of interest" description="Disordered" evidence="7">
    <location>
        <begin position="171"/>
        <end position="198"/>
    </location>
</feature>
<keyword evidence="10" id="KW-1185">Reference proteome</keyword>
<dbReference type="InterPro" id="IPR037818">
    <property type="entry name" value="TAF8"/>
</dbReference>
<dbReference type="Gene3D" id="1.10.20.10">
    <property type="entry name" value="Histone, subunit A"/>
    <property type="match status" value="1"/>
</dbReference>
<dbReference type="GO" id="GO:0005669">
    <property type="term" value="C:transcription factor TFIID complex"/>
    <property type="evidence" value="ECO:0007669"/>
    <property type="project" value="InterPro"/>
</dbReference>
<evidence type="ECO:0000256" key="7">
    <source>
        <dbReference type="SAM" id="MobiDB-lite"/>
    </source>
</evidence>
<protein>
    <recommendedName>
        <fullName evidence="3">Transcription initiation factor TFIID subunit 8</fullName>
    </recommendedName>
</protein>
<evidence type="ECO:0000256" key="6">
    <source>
        <dbReference type="ARBA" id="ARBA00023242"/>
    </source>
</evidence>
<dbReference type="EMBL" id="JALJOS010000053">
    <property type="protein sequence ID" value="KAK9818887.1"/>
    <property type="molecule type" value="Genomic_DNA"/>
</dbReference>